<protein>
    <submittedName>
        <fullName evidence="1">Uncharacterized protein</fullName>
    </submittedName>
</protein>
<name>G9XQK2_DESHA</name>
<dbReference type="AlphaFoldDB" id="G9XQK2"/>
<gene>
    <name evidence="1" type="ORF">HMPREF0322_03250</name>
</gene>
<evidence type="ECO:0000313" key="1">
    <source>
        <dbReference type="EMBL" id="EHL06162.1"/>
    </source>
</evidence>
<sequence>MMMSRAKPVQSLAVITLIFLMLAGSIGLSSGMTKEELEYRPLTLSEVTKLFAQKGLKLEAVAREGFEDTVLLGIEPEIFRIRGSEDLVWIYPFSSHREREQLAGHYWRFNDEMMAVFLPHSQLFQTLAAKNMFIVYCPLLDIESLKTMGPDYASYVQRSKAIRELVLRDLNGGKTLVFRGEGQYWMVEVVLDCFGQFYKDDQGVLGYESWSEASAVAKYKGDPGQIKSFSYTLEGAYGSYSGIRQTLSSDGLVRLGRGNGLVGKVEEKHSFSIKWNGQAEAFDLEADPFGMIRLPY</sequence>
<dbReference type="HOGENOM" id="CLU_939163_0_0_9"/>
<reference evidence="1 2" key="1">
    <citation type="submission" date="2011-08" db="EMBL/GenBank/DDBJ databases">
        <authorList>
            <person name="Weinstock G."/>
            <person name="Sodergren E."/>
            <person name="Clifton S."/>
            <person name="Fulton L."/>
            <person name="Fulton B."/>
            <person name="Courtney L."/>
            <person name="Fronick C."/>
            <person name="Harrison M."/>
            <person name="Strong C."/>
            <person name="Farmer C."/>
            <person name="Delahaunty K."/>
            <person name="Markovic C."/>
            <person name="Hall O."/>
            <person name="Minx P."/>
            <person name="Tomlinson C."/>
            <person name="Mitreva M."/>
            <person name="Hou S."/>
            <person name="Chen J."/>
            <person name="Wollam A."/>
            <person name="Pepin K.H."/>
            <person name="Johnson M."/>
            <person name="Bhonagiri V."/>
            <person name="Zhang X."/>
            <person name="Suruliraj S."/>
            <person name="Warren W."/>
            <person name="Chinwalla A."/>
            <person name="Mardis E.R."/>
            <person name="Wilson R.K."/>
        </authorList>
    </citation>
    <scope>NUCLEOTIDE SEQUENCE [LARGE SCALE GENOMIC DNA]</scope>
    <source>
        <strain evidence="1 2">DP7</strain>
    </source>
</reference>
<dbReference type="EMBL" id="AFZX01000086">
    <property type="protein sequence ID" value="EHL06162.1"/>
    <property type="molecule type" value="Genomic_DNA"/>
</dbReference>
<dbReference type="Proteomes" id="UP000004416">
    <property type="component" value="Unassembled WGS sequence"/>
</dbReference>
<organism evidence="1 2">
    <name type="scientific">Desulfitobacterium hafniense DP7</name>
    <dbReference type="NCBI Taxonomy" id="537010"/>
    <lineage>
        <taxon>Bacteria</taxon>
        <taxon>Bacillati</taxon>
        <taxon>Bacillota</taxon>
        <taxon>Clostridia</taxon>
        <taxon>Eubacteriales</taxon>
        <taxon>Desulfitobacteriaceae</taxon>
        <taxon>Desulfitobacterium</taxon>
    </lineage>
</organism>
<evidence type="ECO:0000313" key="2">
    <source>
        <dbReference type="Proteomes" id="UP000004416"/>
    </source>
</evidence>
<dbReference type="PATRIC" id="fig|537010.4.peg.3038"/>
<accession>G9XQK2</accession>
<proteinExistence type="predicted"/>
<comment type="caution">
    <text evidence="1">The sequence shown here is derived from an EMBL/GenBank/DDBJ whole genome shotgun (WGS) entry which is preliminary data.</text>
</comment>